<gene>
    <name evidence="2" type="ORF">UFOVP1636_304</name>
</gene>
<keyword evidence="2" id="KW-0547">Nucleotide-binding</keyword>
<sequence length="468" mass="52545">MNKEYSADLQKLFLEIMVADGHSYVRVQNIFNPENFDRSLRECAKFIASYSETYISLPGLDQIRAVTKVDLKPLPELNDGLLEWFMNEFESFTRRQELERAILKAADLLEKGDYDPVEKLIKDAVQISLTKDMGTDYFADPVARINKYFNSGGQVSTGWPQMDRLLYGGFSRGELNIFAGGSGSGKSLVMMNMALNWLDAGLNGVYISLELSEELTSLRTDAMVTSTGTKDIRKDVDSTALKVKIFGKKTGSYQVKSLPAQSNINDIRAYLKEYQIQKGRQVDFIMIDYLDLLMPVSAKVSPSDLFVKDKYVSEELRNLAKELKILMVTASQLNRSAVEEVEYDHSHISGGISKINTADNVFGIFTSRSMKEQGKYQLQCMKSRSSTGVGQKVILDYNIDTMRITDSGVTETTESSYKSKADDVMSQIKSRGPLEHSHTQEPVVVKNVQSDSANLRNMLKGLKSNREV</sequence>
<dbReference type="InterPro" id="IPR007694">
    <property type="entry name" value="DNA_helicase_DnaB-like_C"/>
</dbReference>
<keyword evidence="2" id="KW-0378">Hydrolase</keyword>
<proteinExistence type="predicted"/>
<dbReference type="PANTHER" id="PTHR30153:SF2">
    <property type="entry name" value="REPLICATIVE DNA HELICASE"/>
    <property type="match status" value="1"/>
</dbReference>
<dbReference type="InterPro" id="IPR027417">
    <property type="entry name" value="P-loop_NTPase"/>
</dbReference>
<organism evidence="2">
    <name type="scientific">uncultured Caudovirales phage</name>
    <dbReference type="NCBI Taxonomy" id="2100421"/>
    <lineage>
        <taxon>Viruses</taxon>
        <taxon>Duplodnaviria</taxon>
        <taxon>Heunggongvirae</taxon>
        <taxon>Uroviricota</taxon>
        <taxon>Caudoviricetes</taxon>
        <taxon>Peduoviridae</taxon>
        <taxon>Maltschvirus</taxon>
        <taxon>Maltschvirus maltsch</taxon>
    </lineage>
</organism>
<dbReference type="Pfam" id="PF03796">
    <property type="entry name" value="DnaB_C"/>
    <property type="match status" value="1"/>
</dbReference>
<evidence type="ECO:0000313" key="2">
    <source>
        <dbReference type="EMBL" id="CAB4221436.1"/>
    </source>
</evidence>
<keyword evidence="2" id="KW-0347">Helicase</keyword>
<evidence type="ECO:0000259" key="1">
    <source>
        <dbReference type="PROSITE" id="PS51199"/>
    </source>
</evidence>
<name>A0A6J5T2I2_9CAUD</name>
<dbReference type="GO" id="GO:0003678">
    <property type="term" value="F:DNA helicase activity"/>
    <property type="evidence" value="ECO:0007669"/>
    <property type="project" value="InterPro"/>
</dbReference>
<dbReference type="GO" id="GO:0005524">
    <property type="term" value="F:ATP binding"/>
    <property type="evidence" value="ECO:0007669"/>
    <property type="project" value="InterPro"/>
</dbReference>
<dbReference type="PRINTS" id="PR01874">
    <property type="entry name" value="DNAREPAIRADA"/>
</dbReference>
<dbReference type="SUPFAM" id="SSF52540">
    <property type="entry name" value="P-loop containing nucleoside triphosphate hydrolases"/>
    <property type="match status" value="1"/>
</dbReference>
<dbReference type="GO" id="GO:0006260">
    <property type="term" value="P:DNA replication"/>
    <property type="evidence" value="ECO:0007669"/>
    <property type="project" value="InterPro"/>
</dbReference>
<dbReference type="PROSITE" id="PS51199">
    <property type="entry name" value="SF4_HELICASE"/>
    <property type="match status" value="1"/>
</dbReference>
<dbReference type="PANTHER" id="PTHR30153">
    <property type="entry name" value="REPLICATIVE DNA HELICASE DNAB"/>
    <property type="match status" value="1"/>
</dbReference>
<dbReference type="Gene3D" id="3.40.50.300">
    <property type="entry name" value="P-loop containing nucleotide triphosphate hydrolases"/>
    <property type="match status" value="1"/>
</dbReference>
<reference evidence="2" key="1">
    <citation type="submission" date="2020-05" db="EMBL/GenBank/DDBJ databases">
        <authorList>
            <person name="Chiriac C."/>
            <person name="Salcher M."/>
            <person name="Ghai R."/>
            <person name="Kavagutti S V."/>
        </authorList>
    </citation>
    <scope>NUCLEOTIDE SEQUENCE</scope>
</reference>
<feature type="domain" description="SF4 helicase" evidence="1">
    <location>
        <begin position="148"/>
        <end position="411"/>
    </location>
</feature>
<keyword evidence="2" id="KW-0067">ATP-binding</keyword>
<dbReference type="EMBL" id="LR797503">
    <property type="protein sequence ID" value="CAB4221436.1"/>
    <property type="molecule type" value="Genomic_DNA"/>
</dbReference>
<protein>
    <submittedName>
        <fullName evidence="2">41 helicase</fullName>
    </submittedName>
</protein>
<accession>A0A6J5T2I2</accession>